<reference evidence="1" key="1">
    <citation type="submission" date="2021-07" db="EMBL/GenBank/DDBJ databases">
        <title>Elsinoe batatas strain:CRI-CJ2 Genome sequencing and assembly.</title>
        <authorList>
            <person name="Huang L."/>
        </authorList>
    </citation>
    <scope>NUCLEOTIDE SEQUENCE</scope>
    <source>
        <strain evidence="1">CRI-CJ2</strain>
    </source>
</reference>
<dbReference type="OrthoDB" id="278280at2759"/>
<gene>
    <name evidence="1" type="ORF">KVT40_004367</name>
</gene>
<comment type="caution">
    <text evidence="1">The sequence shown here is derived from an EMBL/GenBank/DDBJ whole genome shotgun (WGS) entry which is preliminary data.</text>
</comment>
<proteinExistence type="predicted"/>
<keyword evidence="2" id="KW-1185">Reference proteome</keyword>
<evidence type="ECO:0000313" key="2">
    <source>
        <dbReference type="Proteomes" id="UP000809789"/>
    </source>
</evidence>
<dbReference type="Proteomes" id="UP000809789">
    <property type="component" value="Unassembled WGS sequence"/>
</dbReference>
<dbReference type="EMBL" id="JAESVG020000004">
    <property type="protein sequence ID" value="KAG8628494.1"/>
    <property type="molecule type" value="Genomic_DNA"/>
</dbReference>
<dbReference type="AlphaFoldDB" id="A0A8K0L4T6"/>
<name>A0A8K0L4T6_9PEZI</name>
<organism evidence="1 2">
    <name type="scientific">Elsinoe batatas</name>
    <dbReference type="NCBI Taxonomy" id="2601811"/>
    <lineage>
        <taxon>Eukaryota</taxon>
        <taxon>Fungi</taxon>
        <taxon>Dikarya</taxon>
        <taxon>Ascomycota</taxon>
        <taxon>Pezizomycotina</taxon>
        <taxon>Dothideomycetes</taxon>
        <taxon>Dothideomycetidae</taxon>
        <taxon>Myriangiales</taxon>
        <taxon>Elsinoaceae</taxon>
        <taxon>Elsinoe</taxon>
    </lineage>
</organism>
<evidence type="ECO:0000313" key="1">
    <source>
        <dbReference type="EMBL" id="KAG8628494.1"/>
    </source>
</evidence>
<accession>A0A8K0L4T6</accession>
<sequence length="307" mass="35343">MESTVPSDSATSTTSPAIALEEQKKIPLPPCELQIMIADLAFLHHDGPTALTGVANSIPRYVIPGDCHSWRREYATVPAVCRPESPFHAVAMSRFLETQRDQFTMHLDNFDAHSLEHALKIMEDCLAQCDDKLRKVEMYFWDCGRHMTVTNLVKWSLFYRRFSKHFSSEVHFSGPFCSSYHGRADDEMRLLRSVAHDSLEDLRVSEMVRRLAQHISDFIAHVGNATETDYDRYGDLRHCARSQDPESKIWLEWSQLDPGMNDDCQKAWGRHCLLRRMPGPWDILPSRDCTSYYRIHRSEDITPPSNG</sequence>
<protein>
    <submittedName>
        <fullName evidence="1">Uncharacterized protein</fullName>
    </submittedName>
</protein>